<gene>
    <name evidence="2" type="ORF">EDM52_16135</name>
</gene>
<name>A0A3M8C683_9BACL</name>
<organism evidence="2 3">
    <name type="scientific">Brevibacillus invocatus</name>
    <dbReference type="NCBI Taxonomy" id="173959"/>
    <lineage>
        <taxon>Bacteria</taxon>
        <taxon>Bacillati</taxon>
        <taxon>Bacillota</taxon>
        <taxon>Bacilli</taxon>
        <taxon>Bacillales</taxon>
        <taxon>Paenibacillaceae</taxon>
        <taxon>Brevibacillus</taxon>
    </lineage>
</organism>
<evidence type="ECO:0000313" key="3">
    <source>
        <dbReference type="Proteomes" id="UP000282028"/>
    </source>
</evidence>
<keyword evidence="1" id="KW-0812">Transmembrane</keyword>
<keyword evidence="1" id="KW-0472">Membrane</keyword>
<sequence>MFILSHTLLLFFNILSIILFLTKRIYPLDVGKEWLLHLFGKIRRMRMWIMDFRSDRSQGWLEKLYDLGKWESE</sequence>
<dbReference type="EMBL" id="RHHR01000029">
    <property type="protein sequence ID" value="RNB71210.1"/>
    <property type="molecule type" value="Genomic_DNA"/>
</dbReference>
<accession>A0A3M8C683</accession>
<proteinExistence type="predicted"/>
<comment type="caution">
    <text evidence="2">The sequence shown here is derived from an EMBL/GenBank/DDBJ whole genome shotgun (WGS) entry which is preliminary data.</text>
</comment>
<dbReference type="Proteomes" id="UP000282028">
    <property type="component" value="Unassembled WGS sequence"/>
</dbReference>
<evidence type="ECO:0000256" key="1">
    <source>
        <dbReference type="SAM" id="Phobius"/>
    </source>
</evidence>
<evidence type="ECO:0000313" key="2">
    <source>
        <dbReference type="EMBL" id="RNB71210.1"/>
    </source>
</evidence>
<reference evidence="2 3" key="1">
    <citation type="submission" date="2018-10" db="EMBL/GenBank/DDBJ databases">
        <title>Phylogenomics of Brevibacillus.</title>
        <authorList>
            <person name="Dunlap C."/>
        </authorList>
    </citation>
    <scope>NUCLEOTIDE SEQUENCE [LARGE SCALE GENOMIC DNA]</scope>
    <source>
        <strain evidence="2 3">JCM 12215</strain>
    </source>
</reference>
<feature type="transmembrane region" description="Helical" evidence="1">
    <location>
        <begin position="6"/>
        <end position="22"/>
    </location>
</feature>
<keyword evidence="1" id="KW-1133">Transmembrane helix</keyword>
<protein>
    <submittedName>
        <fullName evidence="2">Uncharacterized protein</fullName>
    </submittedName>
</protein>
<dbReference type="AlphaFoldDB" id="A0A3M8C683"/>
<keyword evidence="3" id="KW-1185">Reference proteome</keyword>